<name>A0A5J5F208_9PEZI</name>
<proteinExistence type="predicted"/>
<evidence type="ECO:0000313" key="2">
    <source>
        <dbReference type="EMBL" id="KAA8910123.1"/>
    </source>
</evidence>
<accession>A0A5J5F208</accession>
<evidence type="ECO:0000313" key="3">
    <source>
        <dbReference type="Proteomes" id="UP000326924"/>
    </source>
</evidence>
<evidence type="ECO:0000256" key="1">
    <source>
        <dbReference type="SAM" id="MobiDB-lite"/>
    </source>
</evidence>
<feature type="compositionally biased region" description="Basic and acidic residues" evidence="1">
    <location>
        <begin position="58"/>
        <end position="80"/>
    </location>
</feature>
<feature type="region of interest" description="Disordered" evidence="1">
    <location>
        <begin position="1"/>
        <end position="87"/>
    </location>
</feature>
<feature type="compositionally biased region" description="Acidic residues" evidence="1">
    <location>
        <begin position="48"/>
        <end position="57"/>
    </location>
</feature>
<comment type="caution">
    <text evidence="2">The sequence shown here is derived from an EMBL/GenBank/DDBJ whole genome shotgun (WGS) entry which is preliminary data.</text>
</comment>
<dbReference type="EMBL" id="VXIS01000050">
    <property type="protein sequence ID" value="KAA8910123.1"/>
    <property type="molecule type" value="Genomic_DNA"/>
</dbReference>
<keyword evidence="3" id="KW-1185">Reference proteome</keyword>
<organism evidence="2 3">
    <name type="scientific">Sphaerosporella brunnea</name>
    <dbReference type="NCBI Taxonomy" id="1250544"/>
    <lineage>
        <taxon>Eukaryota</taxon>
        <taxon>Fungi</taxon>
        <taxon>Dikarya</taxon>
        <taxon>Ascomycota</taxon>
        <taxon>Pezizomycotina</taxon>
        <taxon>Pezizomycetes</taxon>
        <taxon>Pezizales</taxon>
        <taxon>Pyronemataceae</taxon>
        <taxon>Sphaerosporella</taxon>
    </lineage>
</organism>
<gene>
    <name evidence="2" type="ORF">FN846DRAFT_939987</name>
</gene>
<dbReference type="Proteomes" id="UP000326924">
    <property type="component" value="Unassembled WGS sequence"/>
</dbReference>
<dbReference type="InParanoid" id="A0A5J5F208"/>
<reference evidence="2 3" key="1">
    <citation type="submission" date="2019-09" db="EMBL/GenBank/DDBJ databases">
        <title>Draft genome of the ectomycorrhizal ascomycete Sphaerosporella brunnea.</title>
        <authorList>
            <consortium name="DOE Joint Genome Institute"/>
            <person name="Benucci G.M."/>
            <person name="Marozzi G."/>
            <person name="Antonielli L."/>
            <person name="Sanchez S."/>
            <person name="Marco P."/>
            <person name="Wang X."/>
            <person name="Falini L.B."/>
            <person name="Barry K."/>
            <person name="Haridas S."/>
            <person name="Lipzen A."/>
            <person name="Labutti K."/>
            <person name="Grigoriev I.V."/>
            <person name="Murat C."/>
            <person name="Martin F."/>
            <person name="Albertini E."/>
            <person name="Donnini D."/>
            <person name="Bonito G."/>
        </authorList>
    </citation>
    <scope>NUCLEOTIDE SEQUENCE [LARGE SCALE GENOMIC DNA]</scope>
    <source>
        <strain evidence="2 3">Sb_GMNB300</strain>
    </source>
</reference>
<sequence length="165" mass="18668">MAPGKGNKRIQQLRAAREAKRLKREKAKQQEGLAVGLSDELHSRVNAEEEEEEENSESEDKQSIKKEEQQYESTDARDSTKTPIESKSCAFETLMTKSRKLGFDAFEDNSASLNYQRGPEPSDRTLQRKFKDAQKLKEAARNTRTLEAYFARPGGKKANAAEKGQ</sequence>
<dbReference type="AlphaFoldDB" id="A0A5J5F208"/>
<protein>
    <submittedName>
        <fullName evidence="2">Uncharacterized protein</fullName>
    </submittedName>
</protein>